<dbReference type="EMBL" id="PKJC01000023">
    <property type="protein sequence ID" value="PKZ63565.1"/>
    <property type="molecule type" value="Genomic_DNA"/>
</dbReference>
<evidence type="ECO:0000256" key="1">
    <source>
        <dbReference type="SAM" id="MobiDB-lite"/>
    </source>
</evidence>
<name>A0A2I1R366_9ACTN</name>
<feature type="compositionally biased region" description="Basic residues" evidence="1">
    <location>
        <begin position="127"/>
        <end position="136"/>
    </location>
</feature>
<gene>
    <name evidence="2" type="ORF">CYJ73_21115</name>
</gene>
<accession>A0A2I1R366</accession>
<sequence>MSERLSVTINPSDEEWETLQSPFRRLGAKDQLIAEVREALHADDPDWVGKARDGGNNLAADRLQEIADAAQAKAEKIANLPGGEQRDKAHAAAVKAADTANKLLAELNFGGPSSSGHHGSSGQHGEHHQHHTGVAV</sequence>
<feature type="region of interest" description="Disordered" evidence="1">
    <location>
        <begin position="107"/>
        <end position="136"/>
    </location>
</feature>
<dbReference type="RefSeq" id="WP_101822060.1">
    <property type="nucleotide sequence ID" value="NZ_PKJC01000023.1"/>
</dbReference>
<organism evidence="2 3">
    <name type="scientific">Gordonia terrae</name>
    <dbReference type="NCBI Taxonomy" id="2055"/>
    <lineage>
        <taxon>Bacteria</taxon>
        <taxon>Bacillati</taxon>
        <taxon>Actinomycetota</taxon>
        <taxon>Actinomycetes</taxon>
        <taxon>Mycobacteriales</taxon>
        <taxon>Gordoniaceae</taxon>
        <taxon>Gordonia</taxon>
    </lineage>
</organism>
<evidence type="ECO:0000313" key="3">
    <source>
        <dbReference type="Proteomes" id="UP000234662"/>
    </source>
</evidence>
<evidence type="ECO:0000313" key="2">
    <source>
        <dbReference type="EMBL" id="PKZ63565.1"/>
    </source>
</evidence>
<dbReference type="Proteomes" id="UP000234662">
    <property type="component" value="Unassembled WGS sequence"/>
</dbReference>
<feature type="compositionally biased region" description="Low complexity" evidence="1">
    <location>
        <begin position="110"/>
        <end position="123"/>
    </location>
</feature>
<dbReference type="AlphaFoldDB" id="A0A2I1R366"/>
<reference evidence="2 3" key="1">
    <citation type="submission" date="2017-12" db="EMBL/GenBank/DDBJ databases">
        <title>Phylogenetic diversity of female urinary microbiome.</title>
        <authorList>
            <person name="Thomas-White K."/>
            <person name="Wolfe A.J."/>
        </authorList>
    </citation>
    <scope>NUCLEOTIDE SEQUENCE [LARGE SCALE GENOMIC DNA]</scope>
    <source>
        <strain evidence="2 3">UMB0777</strain>
    </source>
</reference>
<protein>
    <submittedName>
        <fullName evidence="2">Uncharacterized protein</fullName>
    </submittedName>
</protein>
<comment type="caution">
    <text evidence="2">The sequence shown here is derived from an EMBL/GenBank/DDBJ whole genome shotgun (WGS) entry which is preliminary data.</text>
</comment>
<proteinExistence type="predicted"/>